<comment type="caution">
    <text evidence="2">The sequence shown here is derived from an EMBL/GenBank/DDBJ whole genome shotgun (WGS) entry which is preliminary data.</text>
</comment>
<sequence length="355" mass="38998">MASLSLNSFPLQPPSQPRKLADSSCSSSLTPFNGGAAGGLKPIVVCGNPPTFVSAPGRRIVAVGDLHGDLAKARCALEIAGVLSSDGRDMWTGGETAKAKGGAVFQVNGNHETMNVSADFRYVDLRGFDECLDFLEYLNDCKNNWEEAFVTWVGVSERLKDFKMSQQYWDPWNLVKPAKPTNTKKDMLPFQQKDLGQRQQGVIARSTLLRPGGPLACELARHAVVLKVDDWVFCHGGLLPHHVAYGLERMNWEVSKWMRGNSDSFGMVYSPLIMIQSILEETLQAVGAKAMVVGHTPQSTGVNCAYGCSIWRIDVGMSSGVLDSQPEVLEIRDSKARAIKSKRDTFRELQIVDYT</sequence>
<dbReference type="SUPFAM" id="SSF56300">
    <property type="entry name" value="Metallo-dependent phosphatases"/>
    <property type="match status" value="1"/>
</dbReference>
<dbReference type="AlphaFoldDB" id="A0A6A4LUR8"/>
<dbReference type="PANTHER" id="PTHR46546">
    <property type="entry name" value="SHEWANELLA-LIKE PROTEIN PHOSPHATASE 1"/>
    <property type="match status" value="1"/>
</dbReference>
<dbReference type="EMBL" id="QEFC01000993">
    <property type="protein sequence ID" value="KAE9460962.1"/>
    <property type="molecule type" value="Genomic_DNA"/>
</dbReference>
<dbReference type="Gene3D" id="3.60.21.10">
    <property type="match status" value="1"/>
</dbReference>
<evidence type="ECO:0000256" key="1">
    <source>
        <dbReference type="SAM" id="MobiDB-lite"/>
    </source>
</evidence>
<feature type="non-terminal residue" evidence="2">
    <location>
        <position position="1"/>
    </location>
</feature>
<keyword evidence="3" id="KW-1185">Reference proteome</keyword>
<dbReference type="PANTHER" id="PTHR46546:SF4">
    <property type="entry name" value="SHEWANELLA-LIKE PROTEIN PHOSPHATASE 1"/>
    <property type="match status" value="1"/>
</dbReference>
<organism evidence="2 3">
    <name type="scientific">Rhododendron williamsianum</name>
    <dbReference type="NCBI Taxonomy" id="262921"/>
    <lineage>
        <taxon>Eukaryota</taxon>
        <taxon>Viridiplantae</taxon>
        <taxon>Streptophyta</taxon>
        <taxon>Embryophyta</taxon>
        <taxon>Tracheophyta</taxon>
        <taxon>Spermatophyta</taxon>
        <taxon>Magnoliopsida</taxon>
        <taxon>eudicotyledons</taxon>
        <taxon>Gunneridae</taxon>
        <taxon>Pentapetalae</taxon>
        <taxon>asterids</taxon>
        <taxon>Ericales</taxon>
        <taxon>Ericaceae</taxon>
        <taxon>Ericoideae</taxon>
        <taxon>Rhodoreae</taxon>
        <taxon>Rhododendron</taxon>
    </lineage>
</organism>
<evidence type="ECO:0000313" key="3">
    <source>
        <dbReference type="Proteomes" id="UP000428333"/>
    </source>
</evidence>
<reference evidence="2 3" key="1">
    <citation type="journal article" date="2019" name="Genome Biol. Evol.">
        <title>The Rhododendron genome and chromosomal organization provide insight into shared whole-genome duplications across the heath family (Ericaceae).</title>
        <authorList>
            <person name="Soza V.L."/>
            <person name="Lindsley D."/>
            <person name="Waalkes A."/>
            <person name="Ramage E."/>
            <person name="Patwardhan R.P."/>
            <person name="Burton J.N."/>
            <person name="Adey A."/>
            <person name="Kumar A."/>
            <person name="Qiu R."/>
            <person name="Shendure J."/>
            <person name="Hall B."/>
        </authorList>
    </citation>
    <scope>NUCLEOTIDE SEQUENCE [LARGE SCALE GENOMIC DNA]</scope>
    <source>
        <strain evidence="2">RSF 1966-606</strain>
    </source>
</reference>
<feature type="region of interest" description="Disordered" evidence="1">
    <location>
        <begin position="1"/>
        <end position="24"/>
    </location>
</feature>
<dbReference type="Proteomes" id="UP000428333">
    <property type="component" value="Linkage Group LG04"/>
</dbReference>
<evidence type="ECO:0000313" key="2">
    <source>
        <dbReference type="EMBL" id="KAE9460962.1"/>
    </source>
</evidence>
<dbReference type="OrthoDB" id="5976022at2759"/>
<accession>A0A6A4LUR8</accession>
<proteinExistence type="predicted"/>
<name>A0A6A4LUR8_9ERIC</name>
<gene>
    <name evidence="2" type="ORF">C3L33_07132</name>
</gene>
<feature type="compositionally biased region" description="Polar residues" evidence="1">
    <location>
        <begin position="1"/>
        <end position="10"/>
    </location>
</feature>
<evidence type="ECO:0008006" key="4">
    <source>
        <dbReference type="Google" id="ProtNLM"/>
    </source>
</evidence>
<dbReference type="InterPro" id="IPR029052">
    <property type="entry name" value="Metallo-depent_PP-like"/>
</dbReference>
<protein>
    <recommendedName>
        <fullName evidence="4">Calcineurin-like phosphoesterase domain-containing protein</fullName>
    </recommendedName>
</protein>